<keyword evidence="2" id="KW-1185">Reference proteome</keyword>
<protein>
    <submittedName>
        <fullName evidence="1">Uncharacterized protein</fullName>
    </submittedName>
</protein>
<proteinExistence type="predicted"/>
<sequence>MSVTTNANRVIGRRKPKMQELRTFIKSKGANNVKTIINNKIQQKK</sequence>
<name>A0A1T5D947_9BACT</name>
<reference evidence="2" key="1">
    <citation type="submission" date="2017-02" db="EMBL/GenBank/DDBJ databases">
        <authorList>
            <person name="Varghese N."/>
            <person name="Submissions S."/>
        </authorList>
    </citation>
    <scope>NUCLEOTIDE SEQUENCE [LARGE SCALE GENOMIC DNA]</scope>
    <source>
        <strain evidence="2">DSM 24967</strain>
    </source>
</reference>
<dbReference type="EMBL" id="FUYQ01000017">
    <property type="protein sequence ID" value="SKB68083.1"/>
    <property type="molecule type" value="Genomic_DNA"/>
</dbReference>
<dbReference type="Proteomes" id="UP000190852">
    <property type="component" value="Unassembled WGS sequence"/>
</dbReference>
<accession>A0A1T5D947</accession>
<gene>
    <name evidence="1" type="ORF">SAMN05660349_02313</name>
</gene>
<evidence type="ECO:0000313" key="2">
    <source>
        <dbReference type="Proteomes" id="UP000190852"/>
    </source>
</evidence>
<dbReference type="AlphaFoldDB" id="A0A1T5D947"/>
<evidence type="ECO:0000313" key="1">
    <source>
        <dbReference type="EMBL" id="SKB68083.1"/>
    </source>
</evidence>
<organism evidence="1 2">
    <name type="scientific">Parabacteroides chartae</name>
    <dbReference type="NCBI Taxonomy" id="1037355"/>
    <lineage>
        <taxon>Bacteria</taxon>
        <taxon>Pseudomonadati</taxon>
        <taxon>Bacteroidota</taxon>
        <taxon>Bacteroidia</taxon>
        <taxon>Bacteroidales</taxon>
        <taxon>Tannerellaceae</taxon>
        <taxon>Parabacteroides</taxon>
    </lineage>
</organism>